<evidence type="ECO:0000313" key="7">
    <source>
        <dbReference type="EMBL" id="WXB03870.1"/>
    </source>
</evidence>
<dbReference type="Proteomes" id="UP001374803">
    <property type="component" value="Chromosome"/>
</dbReference>
<feature type="transmembrane region" description="Helical" evidence="6">
    <location>
        <begin position="136"/>
        <end position="157"/>
    </location>
</feature>
<comment type="subcellular location">
    <subcellularLocation>
        <location evidence="1">Cell membrane</location>
        <topology evidence="1">Multi-pass membrane protein</topology>
    </subcellularLocation>
</comment>
<evidence type="ECO:0000256" key="5">
    <source>
        <dbReference type="ARBA" id="ARBA00023136"/>
    </source>
</evidence>
<organism evidence="7 8">
    <name type="scientific">Pendulispora rubella</name>
    <dbReference type="NCBI Taxonomy" id="2741070"/>
    <lineage>
        <taxon>Bacteria</taxon>
        <taxon>Pseudomonadati</taxon>
        <taxon>Myxococcota</taxon>
        <taxon>Myxococcia</taxon>
        <taxon>Myxococcales</taxon>
        <taxon>Sorangiineae</taxon>
        <taxon>Pendulisporaceae</taxon>
        <taxon>Pendulispora</taxon>
    </lineage>
</organism>
<evidence type="ECO:0000256" key="3">
    <source>
        <dbReference type="ARBA" id="ARBA00022692"/>
    </source>
</evidence>
<name>A0ABZ2L3T9_9BACT</name>
<dbReference type="EMBL" id="CP089983">
    <property type="protein sequence ID" value="WXB03870.1"/>
    <property type="molecule type" value="Genomic_DNA"/>
</dbReference>
<keyword evidence="4 6" id="KW-1133">Transmembrane helix</keyword>
<feature type="transmembrane region" description="Helical" evidence="6">
    <location>
        <begin position="82"/>
        <end position="105"/>
    </location>
</feature>
<dbReference type="Pfam" id="PF03631">
    <property type="entry name" value="Virul_fac_BrkB"/>
    <property type="match status" value="1"/>
</dbReference>
<dbReference type="PANTHER" id="PTHR30213">
    <property type="entry name" value="INNER MEMBRANE PROTEIN YHJD"/>
    <property type="match status" value="1"/>
</dbReference>
<feature type="transmembrane region" description="Helical" evidence="6">
    <location>
        <begin position="185"/>
        <end position="206"/>
    </location>
</feature>
<sequence length="359" mass="39541">MPQRSDAPSKPLEPLDQERVPLVSAIRPALKADVLEAPVSTPSPVSQQIWLHGSWFSRTKKLVRNILRGLYKHRALDHAAAMAFYFFLGIIPLLVSCGMIVGQLVRTEGSEAFLAPLYRIMPSIAADLLRGELVDIAASASTMSSVAPFTLLAFLWLTSNGFHNLMDIFETLAVAQRRSWWQKRFIAIAWVLMIFVGVTVATWILLKGSGILAALGAGPTAERLPKVVRFAREWLEQGWQAQGVVLLFVVFSFFGLAAFYRIAIVHPPAVKRHVWSGTVVAFILWSLASWAFSAYVKTLANYALYYGGVATMATTLLWLYLTSLALVIGAEVNAQLEGIRSKTAPHAGPGPRGVPRKER</sequence>
<reference evidence="7" key="1">
    <citation type="submission" date="2021-12" db="EMBL/GenBank/DDBJ databases">
        <title>Discovery of the Pendulisporaceae a myxobacterial family with distinct sporulation behavior and unique specialized metabolism.</title>
        <authorList>
            <person name="Garcia R."/>
            <person name="Popoff A."/>
            <person name="Bader C.D."/>
            <person name="Loehr J."/>
            <person name="Walesch S."/>
            <person name="Walt C."/>
            <person name="Boldt J."/>
            <person name="Bunk B."/>
            <person name="Haeckl F.J.F.P.J."/>
            <person name="Gunesch A.P."/>
            <person name="Birkelbach J."/>
            <person name="Nuebel U."/>
            <person name="Pietschmann T."/>
            <person name="Bach T."/>
            <person name="Mueller R."/>
        </authorList>
    </citation>
    <scope>NUCLEOTIDE SEQUENCE</scope>
    <source>
        <strain evidence="7">MSr11367</strain>
    </source>
</reference>
<keyword evidence="3 6" id="KW-0812">Transmembrane</keyword>
<dbReference type="PIRSF" id="PIRSF035875">
    <property type="entry name" value="RNase_BN"/>
    <property type="match status" value="1"/>
</dbReference>
<keyword evidence="5 6" id="KW-0472">Membrane</keyword>
<evidence type="ECO:0000256" key="4">
    <source>
        <dbReference type="ARBA" id="ARBA00022989"/>
    </source>
</evidence>
<dbReference type="RefSeq" id="WP_394833505.1">
    <property type="nucleotide sequence ID" value="NZ_CP089929.1"/>
</dbReference>
<evidence type="ECO:0000256" key="6">
    <source>
        <dbReference type="SAM" id="Phobius"/>
    </source>
</evidence>
<gene>
    <name evidence="7" type="ORF">LVJ94_44060</name>
</gene>
<feature type="transmembrane region" description="Helical" evidence="6">
    <location>
        <begin position="302"/>
        <end position="321"/>
    </location>
</feature>
<evidence type="ECO:0000256" key="2">
    <source>
        <dbReference type="ARBA" id="ARBA00022475"/>
    </source>
</evidence>
<dbReference type="InterPro" id="IPR017039">
    <property type="entry name" value="Virul_fac_BrkB"/>
</dbReference>
<evidence type="ECO:0000256" key="1">
    <source>
        <dbReference type="ARBA" id="ARBA00004651"/>
    </source>
</evidence>
<keyword evidence="2" id="KW-1003">Cell membrane</keyword>
<feature type="transmembrane region" description="Helical" evidence="6">
    <location>
        <begin position="274"/>
        <end position="296"/>
    </location>
</feature>
<keyword evidence="8" id="KW-1185">Reference proteome</keyword>
<feature type="transmembrane region" description="Helical" evidence="6">
    <location>
        <begin position="239"/>
        <end position="262"/>
    </location>
</feature>
<evidence type="ECO:0000313" key="8">
    <source>
        <dbReference type="Proteomes" id="UP001374803"/>
    </source>
</evidence>
<protein>
    <submittedName>
        <fullName evidence="7">YihY/virulence factor BrkB family protein</fullName>
    </submittedName>
</protein>
<dbReference type="PANTHER" id="PTHR30213:SF0">
    <property type="entry name" value="UPF0761 MEMBRANE PROTEIN YIHY"/>
    <property type="match status" value="1"/>
</dbReference>
<accession>A0ABZ2L3T9</accession>
<proteinExistence type="predicted"/>